<dbReference type="SMART" id="SM00530">
    <property type="entry name" value="HTH_XRE"/>
    <property type="match status" value="1"/>
</dbReference>
<gene>
    <name evidence="2" type="ORF">B0A70_05005</name>
</gene>
<dbReference type="Proteomes" id="UP000238314">
    <property type="component" value="Unassembled WGS sequence"/>
</dbReference>
<protein>
    <recommendedName>
        <fullName evidence="1">HTH cro/C1-type domain-containing protein</fullName>
    </recommendedName>
</protein>
<accession>A0A2S7KHJ8</accession>
<dbReference type="CDD" id="cd00093">
    <property type="entry name" value="HTH_XRE"/>
    <property type="match status" value="1"/>
</dbReference>
<evidence type="ECO:0000313" key="2">
    <source>
        <dbReference type="EMBL" id="PQA96476.1"/>
    </source>
</evidence>
<keyword evidence="3" id="KW-1185">Reference proteome</keyword>
<dbReference type="PROSITE" id="PS50943">
    <property type="entry name" value="HTH_CROC1"/>
    <property type="match status" value="1"/>
</dbReference>
<dbReference type="RefSeq" id="WP_076449188.1">
    <property type="nucleotide sequence ID" value="NZ_FTOJ01000001.1"/>
</dbReference>
<dbReference type="Gene3D" id="1.10.260.40">
    <property type="entry name" value="lambda repressor-like DNA-binding domains"/>
    <property type="match status" value="1"/>
</dbReference>
<evidence type="ECO:0000313" key="3">
    <source>
        <dbReference type="Proteomes" id="UP000238314"/>
    </source>
</evidence>
<dbReference type="OrthoDB" id="1274166at2"/>
<feature type="domain" description="HTH cro/C1-type" evidence="1">
    <location>
        <begin position="6"/>
        <end position="60"/>
    </location>
</feature>
<dbReference type="InterPro" id="IPR010982">
    <property type="entry name" value="Lambda_DNA-bd_dom_sf"/>
</dbReference>
<evidence type="ECO:0000259" key="1">
    <source>
        <dbReference type="PROSITE" id="PS50943"/>
    </source>
</evidence>
<dbReference type="EMBL" id="MUGO01000003">
    <property type="protein sequence ID" value="PQA96476.1"/>
    <property type="molecule type" value="Genomic_DNA"/>
</dbReference>
<dbReference type="GO" id="GO:0003677">
    <property type="term" value="F:DNA binding"/>
    <property type="evidence" value="ECO:0007669"/>
    <property type="project" value="InterPro"/>
</dbReference>
<dbReference type="AlphaFoldDB" id="A0A2S7KHJ8"/>
<sequence>MTNKKLISVRKAKKMTQADIAIYLKISQPQYFKREKGQVKITDTEWSSIAKLLQVSVEDIYEPFAGQISLHNQLSLEIDSLKEKLKMFAEKD</sequence>
<dbReference type="Pfam" id="PF01381">
    <property type="entry name" value="HTH_3"/>
    <property type="match status" value="1"/>
</dbReference>
<comment type="caution">
    <text evidence="2">The sequence shown here is derived from an EMBL/GenBank/DDBJ whole genome shotgun (WGS) entry which is preliminary data.</text>
</comment>
<dbReference type="SUPFAM" id="SSF47413">
    <property type="entry name" value="lambda repressor-like DNA-binding domains"/>
    <property type="match status" value="1"/>
</dbReference>
<proteinExistence type="predicted"/>
<name>A0A2S7KHJ8_9FLAO</name>
<reference evidence="2 3" key="1">
    <citation type="submission" date="2016-11" db="EMBL/GenBank/DDBJ databases">
        <title>Whole genomes of Flavobacteriaceae.</title>
        <authorList>
            <person name="Stine C."/>
            <person name="Li C."/>
            <person name="Tadesse D."/>
        </authorList>
    </citation>
    <scope>NUCLEOTIDE SEQUENCE [LARGE SCALE GENOMIC DNA]</scope>
    <source>
        <strain evidence="2 3">DSM 21068</strain>
    </source>
</reference>
<organism evidence="2 3">
    <name type="scientific">Chryseobacterium piscicola</name>
    <dbReference type="NCBI Taxonomy" id="551459"/>
    <lineage>
        <taxon>Bacteria</taxon>
        <taxon>Pseudomonadati</taxon>
        <taxon>Bacteroidota</taxon>
        <taxon>Flavobacteriia</taxon>
        <taxon>Flavobacteriales</taxon>
        <taxon>Weeksellaceae</taxon>
        <taxon>Chryseobacterium group</taxon>
        <taxon>Chryseobacterium</taxon>
    </lineage>
</organism>
<dbReference type="InterPro" id="IPR001387">
    <property type="entry name" value="Cro/C1-type_HTH"/>
</dbReference>